<dbReference type="SUPFAM" id="SSF51126">
    <property type="entry name" value="Pectin lyase-like"/>
    <property type="match status" value="1"/>
</dbReference>
<keyword evidence="8" id="KW-1133">Transmembrane helix</keyword>
<dbReference type="Gene3D" id="1.20.140.40">
    <property type="entry name" value="Invertase/pectin methylesterase inhibitor family protein"/>
    <property type="match status" value="1"/>
</dbReference>
<comment type="caution">
    <text evidence="10">The sequence shown here is derived from an EMBL/GenBank/DDBJ whole genome shotgun (WGS) entry which is preliminary data.</text>
</comment>
<dbReference type="CDD" id="cd15799">
    <property type="entry name" value="PMEI-like_4"/>
    <property type="match status" value="1"/>
</dbReference>
<comment type="similarity">
    <text evidence="2">In the N-terminal section; belongs to the PMEI family.</text>
</comment>
<dbReference type="InterPro" id="IPR012334">
    <property type="entry name" value="Pectin_lyas_fold"/>
</dbReference>
<keyword evidence="11" id="KW-1185">Reference proteome</keyword>
<evidence type="ECO:0000256" key="1">
    <source>
        <dbReference type="ARBA" id="ARBA00005184"/>
    </source>
</evidence>
<evidence type="ECO:0000313" key="10">
    <source>
        <dbReference type="EMBL" id="KAJ6802639.1"/>
    </source>
</evidence>
<dbReference type="SMART" id="SM00856">
    <property type="entry name" value="PMEI"/>
    <property type="match status" value="1"/>
</dbReference>
<dbReference type="NCBIfam" id="TIGR01614">
    <property type="entry name" value="PME_inhib"/>
    <property type="match status" value="1"/>
</dbReference>
<dbReference type="GO" id="GO:0042545">
    <property type="term" value="P:cell wall modification"/>
    <property type="evidence" value="ECO:0007669"/>
    <property type="project" value="UniProtKB-UniRule"/>
</dbReference>
<evidence type="ECO:0000256" key="4">
    <source>
        <dbReference type="ARBA" id="ARBA00022801"/>
    </source>
</evidence>
<dbReference type="Pfam" id="PF01095">
    <property type="entry name" value="Pectinesterase"/>
    <property type="match status" value="1"/>
</dbReference>
<dbReference type="GO" id="GO:0004857">
    <property type="term" value="F:enzyme inhibitor activity"/>
    <property type="evidence" value="ECO:0007669"/>
    <property type="project" value="InterPro"/>
</dbReference>
<dbReference type="InterPro" id="IPR006501">
    <property type="entry name" value="Pectinesterase_inhib_dom"/>
</dbReference>
<dbReference type="InterPro" id="IPR035513">
    <property type="entry name" value="Invertase/methylesterase_inhib"/>
</dbReference>
<keyword evidence="5 7" id="KW-0063">Aspartyl esterase</keyword>
<dbReference type="InterPro" id="IPR000070">
    <property type="entry name" value="Pectinesterase_cat"/>
</dbReference>
<dbReference type="FunFam" id="2.160.20.10:FF:000001">
    <property type="entry name" value="Pectinesterase"/>
    <property type="match status" value="1"/>
</dbReference>
<evidence type="ECO:0000256" key="5">
    <source>
        <dbReference type="ARBA" id="ARBA00023085"/>
    </source>
</evidence>
<evidence type="ECO:0000256" key="8">
    <source>
        <dbReference type="SAM" id="Phobius"/>
    </source>
</evidence>
<evidence type="ECO:0000256" key="2">
    <source>
        <dbReference type="ARBA" id="ARBA00006027"/>
    </source>
</evidence>
<dbReference type="SUPFAM" id="SSF101148">
    <property type="entry name" value="Plant invertase/pectin methylesterase inhibitor"/>
    <property type="match status" value="1"/>
</dbReference>
<keyword evidence="4 7" id="KW-0378">Hydrolase</keyword>
<comment type="similarity">
    <text evidence="3">In the C-terminal section; belongs to the pectinesterase family.</text>
</comment>
<dbReference type="Gene3D" id="2.160.20.10">
    <property type="entry name" value="Single-stranded right-handed beta-helix, Pectin lyase-like"/>
    <property type="match status" value="1"/>
</dbReference>
<dbReference type="PANTHER" id="PTHR31707">
    <property type="entry name" value="PECTINESTERASE"/>
    <property type="match status" value="1"/>
</dbReference>
<accession>A0AAX6EFD1</accession>
<keyword evidence="8" id="KW-0812">Transmembrane</keyword>
<evidence type="ECO:0000313" key="11">
    <source>
        <dbReference type="Proteomes" id="UP001140949"/>
    </source>
</evidence>
<dbReference type="Proteomes" id="UP001140949">
    <property type="component" value="Unassembled WGS sequence"/>
</dbReference>
<gene>
    <name evidence="10" type="ORF">M6B38_191885</name>
</gene>
<dbReference type="EC" id="3.1.1.11" evidence="7"/>
<dbReference type="InterPro" id="IPR011050">
    <property type="entry name" value="Pectin_lyase_fold/virulence"/>
</dbReference>
<evidence type="ECO:0000256" key="6">
    <source>
        <dbReference type="PROSITE-ProRule" id="PRU10040"/>
    </source>
</evidence>
<dbReference type="GO" id="GO:0045490">
    <property type="term" value="P:pectin catabolic process"/>
    <property type="evidence" value="ECO:0007669"/>
    <property type="project" value="UniProtKB-UniRule"/>
</dbReference>
<comment type="pathway">
    <text evidence="1 7">Glycan metabolism; pectin degradation; 2-dehydro-3-deoxy-D-gluconate from pectin: step 1/5.</text>
</comment>
<comment type="catalytic activity">
    <reaction evidence="7">
        <text>[(1-&gt;4)-alpha-D-galacturonosyl methyl ester](n) + n H2O = [(1-&gt;4)-alpha-D-galacturonosyl](n) + n methanol + n H(+)</text>
        <dbReference type="Rhea" id="RHEA:22380"/>
        <dbReference type="Rhea" id="RHEA-COMP:14570"/>
        <dbReference type="Rhea" id="RHEA-COMP:14573"/>
        <dbReference type="ChEBI" id="CHEBI:15377"/>
        <dbReference type="ChEBI" id="CHEBI:15378"/>
        <dbReference type="ChEBI" id="CHEBI:17790"/>
        <dbReference type="ChEBI" id="CHEBI:140522"/>
        <dbReference type="ChEBI" id="CHEBI:140523"/>
        <dbReference type="EC" id="3.1.1.11"/>
    </reaction>
</comment>
<evidence type="ECO:0000256" key="7">
    <source>
        <dbReference type="RuleBase" id="RU000589"/>
    </source>
</evidence>
<dbReference type="GO" id="GO:0030599">
    <property type="term" value="F:pectinesterase activity"/>
    <property type="evidence" value="ECO:0007669"/>
    <property type="project" value="UniProtKB-UniRule"/>
</dbReference>
<organism evidence="10 11">
    <name type="scientific">Iris pallida</name>
    <name type="common">Sweet iris</name>
    <dbReference type="NCBI Taxonomy" id="29817"/>
    <lineage>
        <taxon>Eukaryota</taxon>
        <taxon>Viridiplantae</taxon>
        <taxon>Streptophyta</taxon>
        <taxon>Embryophyta</taxon>
        <taxon>Tracheophyta</taxon>
        <taxon>Spermatophyta</taxon>
        <taxon>Magnoliopsida</taxon>
        <taxon>Liliopsida</taxon>
        <taxon>Asparagales</taxon>
        <taxon>Iridaceae</taxon>
        <taxon>Iridoideae</taxon>
        <taxon>Irideae</taxon>
        <taxon>Iris</taxon>
    </lineage>
</organism>
<protein>
    <recommendedName>
        <fullName evidence="7">Pectinesterase</fullName>
        <ecNumber evidence="7">3.1.1.11</ecNumber>
    </recommendedName>
</protein>
<dbReference type="PROSITE" id="PS00503">
    <property type="entry name" value="PECTINESTERASE_2"/>
    <property type="match status" value="1"/>
</dbReference>
<dbReference type="EMBL" id="JANAVB010037051">
    <property type="protein sequence ID" value="KAJ6802639.1"/>
    <property type="molecule type" value="Genomic_DNA"/>
</dbReference>
<reference evidence="10" key="1">
    <citation type="journal article" date="2023" name="GigaByte">
        <title>Genome assembly of the bearded iris, Iris pallida Lam.</title>
        <authorList>
            <person name="Bruccoleri R.E."/>
            <person name="Oakeley E.J."/>
            <person name="Faust A.M.E."/>
            <person name="Altorfer M."/>
            <person name="Dessus-Babus S."/>
            <person name="Burckhardt D."/>
            <person name="Oertli M."/>
            <person name="Naumann U."/>
            <person name="Petersen F."/>
            <person name="Wong J."/>
        </authorList>
    </citation>
    <scope>NUCLEOTIDE SEQUENCE</scope>
    <source>
        <strain evidence="10">GSM-AAB239-AS_SAM_17_03QT</strain>
    </source>
</reference>
<reference evidence="10" key="2">
    <citation type="submission" date="2023-04" db="EMBL/GenBank/DDBJ databases">
        <authorList>
            <person name="Bruccoleri R.E."/>
            <person name="Oakeley E.J."/>
            <person name="Faust A.-M."/>
            <person name="Dessus-Babus S."/>
            <person name="Altorfer M."/>
            <person name="Burckhardt D."/>
            <person name="Oertli M."/>
            <person name="Naumann U."/>
            <person name="Petersen F."/>
            <person name="Wong J."/>
        </authorList>
    </citation>
    <scope>NUCLEOTIDE SEQUENCE</scope>
    <source>
        <strain evidence="10">GSM-AAB239-AS_SAM_17_03QT</strain>
        <tissue evidence="10">Leaf</tissue>
    </source>
</reference>
<dbReference type="InterPro" id="IPR033131">
    <property type="entry name" value="Pectinesterase_Asp_AS"/>
</dbReference>
<evidence type="ECO:0000259" key="9">
    <source>
        <dbReference type="SMART" id="SM00856"/>
    </source>
</evidence>
<proteinExistence type="inferred from homology"/>
<dbReference type="Pfam" id="PF04043">
    <property type="entry name" value="PMEI"/>
    <property type="match status" value="1"/>
</dbReference>
<feature type="domain" description="Pectinesterase inhibitor" evidence="9">
    <location>
        <begin position="52"/>
        <end position="195"/>
    </location>
</feature>
<dbReference type="AlphaFoldDB" id="A0AAX6EFD1"/>
<keyword evidence="8" id="KW-0472">Membrane</keyword>
<feature type="active site" evidence="6">
    <location>
        <position position="391"/>
    </location>
</feature>
<evidence type="ECO:0000256" key="3">
    <source>
        <dbReference type="ARBA" id="ARBA00007786"/>
    </source>
</evidence>
<sequence>MASSPYESLLSSSTTTHRIRSSSLPCKALLLTLSLATVICLTSFVTIHFTTSPTYSSASLCSTSPEPSACHAAVSDILTLSSAPKSTPVRVLNSLISKSLLQIDSFTYELDRANNNLMNSQPVSDCAQLMDLSRDRLVESMGSVSAGAHTDARTFLSAVLTNHATCLDGLAGPARSALEPQLKLLMSSASASLAVLNSVDESPARRHGDVEHTRAAVGEFPSWMSFRDRKLLEASGNAVTANVVVAKDGSGKYKTVQAAVDSAPDKGTSRYVIYVKKGVYTENVVMTKKKTNVMIVGDGMDATVLTGSLNVVDGNTTFNSATLACNGDGLILQDLKVENTAGPAKHQAVALRVSADRSAINRCKIEAYQDTLYAHNFRQFYRDSNVSGTVDFIFGNAAVVLQNCNLVARKPMANQKNLVTAQGRIDPNQNTGTSIQNCQIVPAADLVPVEGSIKSYLGRPWKLYSRTVVMQSFIDSHIDPKGWLEWDGDFALSTLFYGEYKNRGPGAGTAGRVKWPGYKVITDAKLANSFTVAGLIQGGSWLSSTGVTFTEGL</sequence>
<name>A0AAX6EFD1_IRIPA</name>
<feature type="transmembrane region" description="Helical" evidence="8">
    <location>
        <begin position="28"/>
        <end position="49"/>
    </location>
</feature>